<keyword evidence="3 8" id="KW-1133">Transmembrane helix</keyword>
<dbReference type="CDD" id="cd11386">
    <property type="entry name" value="MCP_signal"/>
    <property type="match status" value="1"/>
</dbReference>
<proteinExistence type="inferred from homology"/>
<name>A0A1I6A4A5_9GAMM</name>
<feature type="transmembrane region" description="Helical" evidence="8">
    <location>
        <begin position="13"/>
        <end position="35"/>
    </location>
</feature>
<sequence>MPFSLRISIATRLLLWAGLASVLFYTAVALGWYGLKLSRDSLRAVQDEQLTVIACTTDIEQVLDENRRLVLIAFQYDPEGKLSIAHDRAMSLYLEQIRSNSARIEALRSIFAQRPLDGREQELVTRFEEHYQLWLEDLDAMLALLEIEDFAVVGMRSFLQNGAEEGRLAREALAQLRSYQQEKAEAAFAEAERRYRMTVGVYLALAIVGLVLGSAAGTLTLARLRRGFGAVSRHAQAIAAGDLTSEMHIQGRDEIADLMAEFARMQANLRELIGGLRQQVELLGGSSSRLSALSDGASDMARQQSDAVISMSSAVEQLSVSIEEVGSHAESTRQITQQAAARSIESEALLQRMTAEMTDIAGAVQQTAEDMRDLERFSAQIDSVIRVINEVAEQTNLLSLNAAIEAARAGELGRGFAVVAAEVRELAERTSRSTLEIAETVKQIQSGTRAVASGLQHTVGRVEAGVGLARQADGSVAQIREGTAEVIVAVNEITEVLRGQAAATREIAQRVEGVSEGAREMSASAADSAAAAVQLEHLASELEGMAQRFRSA</sequence>
<evidence type="ECO:0000256" key="2">
    <source>
        <dbReference type="ARBA" id="ARBA00022692"/>
    </source>
</evidence>
<dbReference type="GO" id="GO:0006935">
    <property type="term" value="P:chemotaxis"/>
    <property type="evidence" value="ECO:0007669"/>
    <property type="project" value="InterPro"/>
</dbReference>
<dbReference type="EMBL" id="FOYD01000001">
    <property type="protein sequence ID" value="SFQ63478.1"/>
    <property type="molecule type" value="Genomic_DNA"/>
</dbReference>
<feature type="transmembrane region" description="Helical" evidence="8">
    <location>
        <begin position="201"/>
        <end position="222"/>
    </location>
</feature>
<evidence type="ECO:0000313" key="11">
    <source>
        <dbReference type="EMBL" id="SFQ63478.1"/>
    </source>
</evidence>
<dbReference type="PROSITE" id="PS50111">
    <property type="entry name" value="CHEMOTAXIS_TRANSDUC_2"/>
    <property type="match status" value="1"/>
</dbReference>
<dbReference type="InterPro" id="IPR004089">
    <property type="entry name" value="MCPsignal_dom"/>
</dbReference>
<organism evidence="11 12">
    <name type="scientific">Halopseudomonas formosensis</name>
    <dbReference type="NCBI Taxonomy" id="1002526"/>
    <lineage>
        <taxon>Bacteria</taxon>
        <taxon>Pseudomonadati</taxon>
        <taxon>Pseudomonadota</taxon>
        <taxon>Gammaproteobacteria</taxon>
        <taxon>Pseudomonadales</taxon>
        <taxon>Pseudomonadaceae</taxon>
        <taxon>Halopseudomonas</taxon>
    </lineage>
</organism>
<evidence type="ECO:0000256" key="1">
    <source>
        <dbReference type="ARBA" id="ARBA00004141"/>
    </source>
</evidence>
<dbReference type="PANTHER" id="PTHR32089:SF119">
    <property type="entry name" value="METHYL-ACCEPTING CHEMOTAXIS PROTEIN CTPL"/>
    <property type="match status" value="1"/>
</dbReference>
<comment type="similarity">
    <text evidence="6">Belongs to the methyl-accepting chemotaxis (MCP) protein family.</text>
</comment>
<evidence type="ECO:0000259" key="9">
    <source>
        <dbReference type="PROSITE" id="PS50111"/>
    </source>
</evidence>
<protein>
    <submittedName>
        <fullName evidence="11">Methyl-accepting chemotaxis protein</fullName>
    </submittedName>
</protein>
<dbReference type="Pfam" id="PF12729">
    <property type="entry name" value="4HB_MCP_1"/>
    <property type="match status" value="1"/>
</dbReference>
<dbReference type="FunFam" id="1.10.287.950:FF:000001">
    <property type="entry name" value="Methyl-accepting chemotaxis sensory transducer"/>
    <property type="match status" value="1"/>
</dbReference>
<dbReference type="OrthoDB" id="9129300at2"/>
<evidence type="ECO:0000256" key="5">
    <source>
        <dbReference type="ARBA" id="ARBA00023224"/>
    </source>
</evidence>
<dbReference type="SMART" id="SM00304">
    <property type="entry name" value="HAMP"/>
    <property type="match status" value="2"/>
</dbReference>
<reference evidence="11 12" key="1">
    <citation type="submission" date="2016-10" db="EMBL/GenBank/DDBJ databases">
        <authorList>
            <person name="de Groot N.N."/>
        </authorList>
    </citation>
    <scope>NUCLEOTIDE SEQUENCE [LARGE SCALE GENOMIC DNA]</scope>
    <source>
        <strain evidence="11 12">JCM 18415</strain>
    </source>
</reference>
<dbReference type="InterPro" id="IPR004090">
    <property type="entry name" value="Chemotax_Me-accpt_rcpt"/>
</dbReference>
<dbReference type="PROSITE" id="PS50885">
    <property type="entry name" value="HAMP"/>
    <property type="match status" value="1"/>
</dbReference>
<dbReference type="PRINTS" id="PR00260">
    <property type="entry name" value="CHEMTRNSDUCR"/>
</dbReference>
<evidence type="ECO:0000313" key="12">
    <source>
        <dbReference type="Proteomes" id="UP000242815"/>
    </source>
</evidence>
<evidence type="ECO:0000256" key="3">
    <source>
        <dbReference type="ARBA" id="ARBA00022989"/>
    </source>
</evidence>
<comment type="subcellular location">
    <subcellularLocation>
        <location evidence="1">Membrane</location>
        <topology evidence="1">Multi-pass membrane protein</topology>
    </subcellularLocation>
</comment>
<evidence type="ECO:0000256" key="6">
    <source>
        <dbReference type="ARBA" id="ARBA00029447"/>
    </source>
</evidence>
<dbReference type="InterPro" id="IPR003660">
    <property type="entry name" value="HAMP_dom"/>
</dbReference>
<feature type="domain" description="HAMP" evidence="10">
    <location>
        <begin position="222"/>
        <end position="274"/>
    </location>
</feature>
<evidence type="ECO:0000256" key="4">
    <source>
        <dbReference type="ARBA" id="ARBA00023136"/>
    </source>
</evidence>
<dbReference type="GO" id="GO:0007165">
    <property type="term" value="P:signal transduction"/>
    <property type="evidence" value="ECO:0007669"/>
    <property type="project" value="UniProtKB-KW"/>
</dbReference>
<accession>A0A1I6A4A5</accession>
<dbReference type="Gene3D" id="1.10.287.950">
    <property type="entry name" value="Methyl-accepting chemotaxis protein"/>
    <property type="match status" value="1"/>
</dbReference>
<evidence type="ECO:0000256" key="8">
    <source>
        <dbReference type="SAM" id="Phobius"/>
    </source>
</evidence>
<dbReference type="Proteomes" id="UP000242815">
    <property type="component" value="Unassembled WGS sequence"/>
</dbReference>
<evidence type="ECO:0000259" key="10">
    <source>
        <dbReference type="PROSITE" id="PS50885"/>
    </source>
</evidence>
<dbReference type="Pfam" id="PF00672">
    <property type="entry name" value="HAMP"/>
    <property type="match status" value="1"/>
</dbReference>
<evidence type="ECO:0000256" key="7">
    <source>
        <dbReference type="PROSITE-ProRule" id="PRU00284"/>
    </source>
</evidence>
<dbReference type="PANTHER" id="PTHR32089">
    <property type="entry name" value="METHYL-ACCEPTING CHEMOTAXIS PROTEIN MCPB"/>
    <property type="match status" value="1"/>
</dbReference>
<dbReference type="GO" id="GO:0016020">
    <property type="term" value="C:membrane"/>
    <property type="evidence" value="ECO:0007669"/>
    <property type="project" value="UniProtKB-SubCell"/>
</dbReference>
<dbReference type="Pfam" id="PF00015">
    <property type="entry name" value="MCPsignal"/>
    <property type="match status" value="1"/>
</dbReference>
<dbReference type="STRING" id="1002526.SAMN05216578_101563"/>
<dbReference type="GO" id="GO:0004888">
    <property type="term" value="F:transmembrane signaling receptor activity"/>
    <property type="evidence" value="ECO:0007669"/>
    <property type="project" value="InterPro"/>
</dbReference>
<dbReference type="AlphaFoldDB" id="A0A1I6A4A5"/>
<dbReference type="CDD" id="cd06225">
    <property type="entry name" value="HAMP"/>
    <property type="match status" value="1"/>
</dbReference>
<keyword evidence="4 8" id="KW-0472">Membrane</keyword>
<dbReference type="InterPro" id="IPR024478">
    <property type="entry name" value="HlyB_4HB_MCP"/>
</dbReference>
<keyword evidence="2 8" id="KW-0812">Transmembrane</keyword>
<dbReference type="SMART" id="SM00283">
    <property type="entry name" value="MA"/>
    <property type="match status" value="1"/>
</dbReference>
<feature type="domain" description="Methyl-accepting transducer" evidence="9">
    <location>
        <begin position="279"/>
        <end position="515"/>
    </location>
</feature>
<dbReference type="SUPFAM" id="SSF58104">
    <property type="entry name" value="Methyl-accepting chemotaxis protein (MCP) signaling domain"/>
    <property type="match status" value="1"/>
</dbReference>
<gene>
    <name evidence="11" type="ORF">SAMN05216578_101563</name>
</gene>
<keyword evidence="5 7" id="KW-0807">Transducer</keyword>
<dbReference type="RefSeq" id="WP_090536724.1">
    <property type="nucleotide sequence ID" value="NZ_FOYD01000001.1"/>
</dbReference>